<proteinExistence type="predicted"/>
<sequence>MVLLDDSNSYWWLVRVVKDGSIGYLPAEHIETPTERLARLNKHRNIDLSATMLGDNAEKPKNPLKKAMRRRNAKTVTFASPTYFEASDIDYSTEDDIDDQFFEEEEEDEDDDLEQLDTKDTQEEFKGNDIMVEPLRPKPQIDKDPVRSQIEEPIRQSSEQTREAEEPASQQEEFRHGRSRNGVFRNTDSFFKDDTVETKKISLTPNLLRDDANESSQAIDSKEIKSRGSFEVLIGDRNKDDKKRKEKKPGMLSGLFKRKDKKSKAADDDGEEHEKVSEESSRSSTEHKMSIESLKEETRPTKSQAAPQRNASKLQKVPAVTSPQMTDSMSQNKINLSPSVRAVAPESKEAVAPALRVRTSEPKQEPPLATALESMSHSATSSPVISGSPGTSAPSNEVVEKSAGLPPPPPMAPPPVAPPVALVKEDDKPIPTTDSRSESTLRDSPSNAHAADDLPVSMKRRPSPDEASASTRSLSQPSSDILDTQRTKTENSAPTSAAASPATSPTWDDAGLRAYLDDGSDIRDLLIIVHDNSNVLPAGPDHPIIGSLFKDESKALNEMSNRLDEMLTGWLARRSLAAVR</sequence>
<organism evidence="2 3">
    <name type="scientific">Emydomyces testavorans</name>
    <dbReference type="NCBI Taxonomy" id="2070801"/>
    <lineage>
        <taxon>Eukaryota</taxon>
        <taxon>Fungi</taxon>
        <taxon>Dikarya</taxon>
        <taxon>Ascomycota</taxon>
        <taxon>Pezizomycotina</taxon>
        <taxon>Eurotiomycetes</taxon>
        <taxon>Eurotiomycetidae</taxon>
        <taxon>Onygenales</taxon>
        <taxon>Nannizziopsiaceae</taxon>
        <taxon>Emydomyces</taxon>
    </lineage>
</organism>
<dbReference type="EMBL" id="CP120631">
    <property type="protein sequence ID" value="WEW61709.1"/>
    <property type="molecule type" value="Genomic_DNA"/>
</dbReference>
<dbReference type="InterPro" id="IPR036028">
    <property type="entry name" value="SH3-like_dom_sf"/>
</dbReference>
<feature type="compositionally biased region" description="Polar residues" evidence="1">
    <location>
        <begin position="373"/>
        <end position="395"/>
    </location>
</feature>
<feature type="compositionally biased region" description="Low complexity" evidence="1">
    <location>
        <begin position="492"/>
        <end position="506"/>
    </location>
</feature>
<dbReference type="Proteomes" id="UP001219355">
    <property type="component" value="Chromosome 5"/>
</dbReference>
<gene>
    <name evidence="2" type="primary">BUD14_2</name>
    <name evidence="2" type="ORF">PRK78_007203</name>
</gene>
<feature type="compositionally biased region" description="Polar residues" evidence="1">
    <location>
        <begin position="301"/>
        <end position="313"/>
    </location>
</feature>
<dbReference type="PANTHER" id="PTHR47775:SF1">
    <property type="entry name" value="BUD SITE SELECTION PROTEIN 14"/>
    <property type="match status" value="1"/>
</dbReference>
<dbReference type="GO" id="GO:0030950">
    <property type="term" value="P:establishment or maintenance of actin cytoskeleton polarity"/>
    <property type="evidence" value="ECO:0007669"/>
    <property type="project" value="TreeGrafter"/>
</dbReference>
<feature type="compositionally biased region" description="Pro residues" evidence="1">
    <location>
        <begin position="405"/>
        <end position="418"/>
    </location>
</feature>
<protein>
    <submittedName>
        <fullName evidence="2">Protein phosphatase regulator</fullName>
    </submittedName>
</protein>
<feature type="region of interest" description="Disordered" evidence="1">
    <location>
        <begin position="104"/>
        <end position="509"/>
    </location>
</feature>
<dbReference type="GO" id="GO:0015630">
    <property type="term" value="C:microtubule cytoskeleton"/>
    <property type="evidence" value="ECO:0007669"/>
    <property type="project" value="TreeGrafter"/>
</dbReference>
<feature type="compositionally biased region" description="Acidic residues" evidence="1">
    <location>
        <begin position="104"/>
        <end position="115"/>
    </location>
</feature>
<evidence type="ECO:0000313" key="2">
    <source>
        <dbReference type="EMBL" id="WEW61709.1"/>
    </source>
</evidence>
<feature type="compositionally biased region" description="Polar residues" evidence="1">
    <location>
        <begin position="468"/>
        <end position="482"/>
    </location>
</feature>
<feature type="compositionally biased region" description="Basic and acidic residues" evidence="1">
    <location>
        <begin position="135"/>
        <end position="165"/>
    </location>
</feature>
<dbReference type="InterPro" id="IPR053039">
    <property type="entry name" value="Polarity_Bud-Selection_Reg"/>
</dbReference>
<evidence type="ECO:0000313" key="3">
    <source>
        <dbReference type="Proteomes" id="UP001219355"/>
    </source>
</evidence>
<feature type="compositionally biased region" description="Basic and acidic residues" evidence="1">
    <location>
        <begin position="190"/>
        <end position="200"/>
    </location>
</feature>
<reference evidence="2" key="1">
    <citation type="submission" date="2023-03" db="EMBL/GenBank/DDBJ databases">
        <title>Emydomyces testavorans Genome Sequence.</title>
        <authorList>
            <person name="Hoyer L."/>
        </authorList>
    </citation>
    <scope>NUCLEOTIDE SEQUENCE</scope>
    <source>
        <strain evidence="2">16-2883</strain>
    </source>
</reference>
<feature type="compositionally biased region" description="Polar residues" evidence="1">
    <location>
        <begin position="321"/>
        <end position="338"/>
    </location>
</feature>
<evidence type="ECO:0000256" key="1">
    <source>
        <dbReference type="SAM" id="MobiDB-lite"/>
    </source>
</evidence>
<dbReference type="AlphaFoldDB" id="A0AAF0IQA0"/>
<dbReference type="SUPFAM" id="SSF50044">
    <property type="entry name" value="SH3-domain"/>
    <property type="match status" value="1"/>
</dbReference>
<feature type="compositionally biased region" description="Basic and acidic residues" evidence="1">
    <location>
        <begin position="220"/>
        <end position="243"/>
    </location>
</feature>
<dbReference type="GO" id="GO:0051286">
    <property type="term" value="C:cell tip"/>
    <property type="evidence" value="ECO:0007669"/>
    <property type="project" value="TreeGrafter"/>
</dbReference>
<feature type="compositionally biased region" description="Basic and acidic residues" evidence="1">
    <location>
        <begin position="116"/>
        <end position="127"/>
    </location>
</feature>
<keyword evidence="3" id="KW-1185">Reference proteome</keyword>
<accession>A0AAF0IQA0</accession>
<dbReference type="PANTHER" id="PTHR47775">
    <property type="entry name" value="BUD SITE SELECTION PROTEIN 14"/>
    <property type="match status" value="1"/>
</dbReference>
<feature type="compositionally biased region" description="Basic and acidic residues" evidence="1">
    <location>
        <begin position="263"/>
        <end position="300"/>
    </location>
</feature>
<name>A0AAF0IQA0_9EURO</name>
<dbReference type="GO" id="GO:0008104">
    <property type="term" value="P:intracellular protein localization"/>
    <property type="evidence" value="ECO:0007669"/>
    <property type="project" value="TreeGrafter"/>
</dbReference>
<feature type="compositionally biased region" description="Basic and acidic residues" evidence="1">
    <location>
        <begin position="423"/>
        <end position="441"/>
    </location>
</feature>